<organism evidence="2 3">
    <name type="scientific">Mycolicibacterium elephantis</name>
    <dbReference type="NCBI Taxonomy" id="81858"/>
    <lineage>
        <taxon>Bacteria</taxon>
        <taxon>Bacillati</taxon>
        <taxon>Actinomycetota</taxon>
        <taxon>Actinomycetes</taxon>
        <taxon>Mycobacteriales</taxon>
        <taxon>Mycobacteriaceae</taxon>
        <taxon>Mycolicibacterium</taxon>
    </lineage>
</organism>
<evidence type="ECO:0000313" key="2">
    <source>
        <dbReference type="EMBL" id="ORA68878.1"/>
    </source>
</evidence>
<name>A0A0M2ZIC8_9MYCO</name>
<accession>A0A0M2ZIC8</accession>
<dbReference type="Proteomes" id="UP000192772">
    <property type="component" value="Unassembled WGS sequence"/>
</dbReference>
<evidence type="ECO:0000313" key="3">
    <source>
        <dbReference type="Proteomes" id="UP000192772"/>
    </source>
</evidence>
<reference evidence="2 3" key="1">
    <citation type="submission" date="2017-02" db="EMBL/GenBank/DDBJ databases">
        <title>The new phylogeny of genus Mycobacterium.</title>
        <authorList>
            <person name="Tortoli E."/>
            <person name="Trovato A."/>
            <person name="Cirillo D.M."/>
        </authorList>
    </citation>
    <scope>NUCLEOTIDE SEQUENCE [LARGE SCALE GENOMIC DNA]</scope>
    <source>
        <strain evidence="2 3">FI-09383</strain>
    </source>
</reference>
<comment type="caution">
    <text evidence="2">The sequence shown here is derived from an EMBL/GenBank/DDBJ whole genome shotgun (WGS) entry which is preliminary data.</text>
</comment>
<sequence>MGAPAVYRAPMRSRSDDFEAAATIDRALALGLVGFGEAGADERLQRRVDRFADVEDGSFVWTRDTAGMYWLGRIDGPYFYDSAGATVDLVHVRPCRWLARPLTEPEVPAAVVATFGRGGRNFQQTHDRSVGAQTQRAWDAGVVESG</sequence>
<dbReference type="STRING" id="81858.BST23_03490"/>
<dbReference type="AlphaFoldDB" id="A0A0M2ZIC8"/>
<dbReference type="RefSeq" id="WP_046752769.1">
    <property type="nucleotide sequence ID" value="NZ_MVHP01000002.1"/>
</dbReference>
<protein>
    <submittedName>
        <fullName evidence="2">GAF domain-containing protein</fullName>
    </submittedName>
</protein>
<proteinExistence type="predicted"/>
<dbReference type="EMBL" id="MVHP01000002">
    <property type="protein sequence ID" value="ORA68878.1"/>
    <property type="molecule type" value="Genomic_DNA"/>
</dbReference>
<evidence type="ECO:0000256" key="1">
    <source>
        <dbReference type="SAM" id="MobiDB-lite"/>
    </source>
</evidence>
<accession>A0A1A0Q877</accession>
<feature type="region of interest" description="Disordered" evidence="1">
    <location>
        <begin position="123"/>
        <end position="146"/>
    </location>
</feature>
<dbReference type="OrthoDB" id="3786994at2"/>
<gene>
    <name evidence="2" type="ORF">BST23_03490</name>
</gene>